<keyword evidence="2" id="KW-0472">Membrane</keyword>
<feature type="region of interest" description="Disordered" evidence="1">
    <location>
        <begin position="121"/>
        <end position="141"/>
    </location>
</feature>
<dbReference type="Proteomes" id="UP000023152">
    <property type="component" value="Unassembled WGS sequence"/>
</dbReference>
<organism evidence="3 4">
    <name type="scientific">Reticulomyxa filosa</name>
    <dbReference type="NCBI Taxonomy" id="46433"/>
    <lineage>
        <taxon>Eukaryota</taxon>
        <taxon>Sar</taxon>
        <taxon>Rhizaria</taxon>
        <taxon>Retaria</taxon>
        <taxon>Foraminifera</taxon>
        <taxon>Monothalamids</taxon>
        <taxon>Reticulomyxidae</taxon>
        <taxon>Reticulomyxa</taxon>
    </lineage>
</organism>
<sequence length="299" mass="34087">DQKNVRKKKGGLSKYTCALSHLSDGSVWSKFVESCRRATIVKIELAGDVEHWQSVNIELAAFYSSIVAKVVLVQQELAQLCIHCIVPVLVVFVRIGFESSVLNFEAVGTLDVLKNNVQSLDERNEENNNKNTPNNEKKENSTINHGSLQICEWRMSICERPINHYSSQSVSLITRATRSNKIRIWRCSLYVGTGTLVKSTSHEENEDEDKKKQVRIALNLFFFKKITSLLILLNLAIETFFIPGNAQSRHLRTWITSHIAYQMKILYKVAISRSGTSENWKERFPSTQVHRIIVGEAKH</sequence>
<evidence type="ECO:0000256" key="1">
    <source>
        <dbReference type="SAM" id="MobiDB-lite"/>
    </source>
</evidence>
<keyword evidence="4" id="KW-1185">Reference proteome</keyword>
<name>X6MP65_RETFI</name>
<evidence type="ECO:0000256" key="2">
    <source>
        <dbReference type="SAM" id="Phobius"/>
    </source>
</evidence>
<proteinExistence type="predicted"/>
<comment type="caution">
    <text evidence="3">The sequence shown here is derived from an EMBL/GenBank/DDBJ whole genome shotgun (WGS) entry which is preliminary data.</text>
</comment>
<feature type="non-terminal residue" evidence="3">
    <location>
        <position position="1"/>
    </location>
</feature>
<dbReference type="EMBL" id="ASPP01019136">
    <property type="protein sequence ID" value="ETO15436.1"/>
    <property type="molecule type" value="Genomic_DNA"/>
</dbReference>
<evidence type="ECO:0000313" key="4">
    <source>
        <dbReference type="Proteomes" id="UP000023152"/>
    </source>
</evidence>
<keyword evidence="2" id="KW-0812">Transmembrane</keyword>
<dbReference type="AlphaFoldDB" id="X6MP65"/>
<reference evidence="3 4" key="1">
    <citation type="journal article" date="2013" name="Curr. Biol.">
        <title>The Genome of the Foraminiferan Reticulomyxa filosa.</title>
        <authorList>
            <person name="Glockner G."/>
            <person name="Hulsmann N."/>
            <person name="Schleicher M."/>
            <person name="Noegel A.A."/>
            <person name="Eichinger L."/>
            <person name="Gallinger C."/>
            <person name="Pawlowski J."/>
            <person name="Sierra R."/>
            <person name="Euteneuer U."/>
            <person name="Pillet L."/>
            <person name="Moustafa A."/>
            <person name="Platzer M."/>
            <person name="Groth M."/>
            <person name="Szafranski K."/>
            <person name="Schliwa M."/>
        </authorList>
    </citation>
    <scope>NUCLEOTIDE SEQUENCE [LARGE SCALE GENOMIC DNA]</scope>
</reference>
<accession>X6MP65</accession>
<evidence type="ECO:0000313" key="3">
    <source>
        <dbReference type="EMBL" id="ETO15436.1"/>
    </source>
</evidence>
<gene>
    <name evidence="3" type="ORF">RFI_21928</name>
</gene>
<keyword evidence="2" id="KW-1133">Transmembrane helix</keyword>
<protein>
    <submittedName>
        <fullName evidence="3">Uncharacterized protein</fullName>
    </submittedName>
</protein>
<feature type="transmembrane region" description="Helical" evidence="2">
    <location>
        <begin position="220"/>
        <end position="242"/>
    </location>
</feature>